<keyword evidence="5" id="KW-0206">Cytoskeleton</keyword>
<feature type="region of interest" description="Disordered" evidence="7">
    <location>
        <begin position="2547"/>
        <end position="2578"/>
    </location>
</feature>
<feature type="region of interest" description="Disordered" evidence="7">
    <location>
        <begin position="781"/>
        <end position="824"/>
    </location>
</feature>
<dbReference type="Gene3D" id="1.10.287.1490">
    <property type="match status" value="1"/>
</dbReference>
<feature type="region of interest" description="Disordered" evidence="7">
    <location>
        <begin position="1634"/>
        <end position="1656"/>
    </location>
</feature>
<reference evidence="10" key="1">
    <citation type="submission" date="2025-08" db="UniProtKB">
        <authorList>
            <consortium name="RefSeq"/>
        </authorList>
    </citation>
    <scope>IDENTIFICATION</scope>
    <source>
        <tissue evidence="10">Adult</tissue>
    </source>
</reference>
<evidence type="ECO:0000256" key="1">
    <source>
        <dbReference type="ARBA" id="ARBA00004300"/>
    </source>
</evidence>
<comment type="subcellular location">
    <subcellularLocation>
        <location evidence="1">Cytoplasm</location>
        <location evidence="1">Cytoskeleton</location>
        <location evidence="1">Microtubule organizing center</location>
        <location evidence="1">Centrosome</location>
    </subcellularLocation>
</comment>
<dbReference type="PANTHER" id="PTHR44981:SF2">
    <property type="entry name" value="PERICENTRIN-LIKE PROTEIN, ISOFORM F"/>
    <property type="match status" value="1"/>
</dbReference>
<gene>
    <name evidence="10" type="primary">LOC105223981</name>
</gene>
<organism evidence="9 10">
    <name type="scientific">Bactrocera dorsalis</name>
    <name type="common">Oriental fruit fly</name>
    <name type="synonym">Dacus dorsalis</name>
    <dbReference type="NCBI Taxonomy" id="27457"/>
    <lineage>
        <taxon>Eukaryota</taxon>
        <taxon>Metazoa</taxon>
        <taxon>Ecdysozoa</taxon>
        <taxon>Arthropoda</taxon>
        <taxon>Hexapoda</taxon>
        <taxon>Insecta</taxon>
        <taxon>Pterygota</taxon>
        <taxon>Neoptera</taxon>
        <taxon>Endopterygota</taxon>
        <taxon>Diptera</taxon>
        <taxon>Brachycera</taxon>
        <taxon>Muscomorpha</taxon>
        <taxon>Tephritoidea</taxon>
        <taxon>Tephritidae</taxon>
        <taxon>Bactrocera</taxon>
        <taxon>Bactrocera</taxon>
    </lineage>
</organism>
<feature type="compositionally biased region" description="Low complexity" evidence="7">
    <location>
        <begin position="182"/>
        <end position="204"/>
    </location>
</feature>
<evidence type="ECO:0000256" key="5">
    <source>
        <dbReference type="ARBA" id="ARBA00023212"/>
    </source>
</evidence>
<evidence type="ECO:0000256" key="2">
    <source>
        <dbReference type="ARBA" id="ARBA00022490"/>
    </source>
</evidence>
<feature type="region of interest" description="Disordered" evidence="7">
    <location>
        <begin position="182"/>
        <end position="278"/>
    </location>
</feature>
<feature type="coiled-coil region" evidence="6">
    <location>
        <begin position="1578"/>
        <end position="1626"/>
    </location>
</feature>
<feature type="compositionally biased region" description="Basic and acidic residues" evidence="7">
    <location>
        <begin position="810"/>
        <end position="822"/>
    </location>
</feature>
<protein>
    <submittedName>
        <fullName evidence="10">Centrosome-associated protein CEP250 isoform X7</fullName>
    </submittedName>
</protein>
<dbReference type="PANTHER" id="PTHR44981">
    <property type="entry name" value="PERICENTRIN-LIKE PROTEIN, ISOFORM F"/>
    <property type="match status" value="1"/>
</dbReference>
<feature type="compositionally biased region" description="Acidic residues" evidence="7">
    <location>
        <begin position="226"/>
        <end position="243"/>
    </location>
</feature>
<evidence type="ECO:0000256" key="6">
    <source>
        <dbReference type="SAM" id="Coils"/>
    </source>
</evidence>
<feature type="coiled-coil region" evidence="6">
    <location>
        <begin position="929"/>
        <end position="963"/>
    </location>
</feature>
<feature type="coiled-coil region" evidence="6">
    <location>
        <begin position="2270"/>
        <end position="2507"/>
    </location>
</feature>
<proteinExistence type="predicted"/>
<feature type="coiled-coil region" evidence="6">
    <location>
        <begin position="1775"/>
        <end position="1802"/>
    </location>
</feature>
<feature type="compositionally biased region" description="Basic and acidic residues" evidence="7">
    <location>
        <begin position="416"/>
        <end position="443"/>
    </location>
</feature>
<evidence type="ECO:0000256" key="4">
    <source>
        <dbReference type="ARBA" id="ARBA00023054"/>
    </source>
</evidence>
<feature type="coiled-coil region" evidence="6">
    <location>
        <begin position="1698"/>
        <end position="1739"/>
    </location>
</feature>
<feature type="coiled-coil region" evidence="6">
    <location>
        <begin position="1101"/>
        <end position="1150"/>
    </location>
</feature>
<dbReference type="RefSeq" id="XP_049315256.1">
    <property type="nucleotide sequence ID" value="XM_049459299.1"/>
</dbReference>
<sequence length="3105" mass="353252">MDLFTLYDWITSLLRPRGHLKPIDGKRSNPSETTAEETAESTDCSAISVGLAQQFETRVPPTRSEEFIPTLDFVIHEPVATELDVQHVADILSQLELDTFSINTTNNSTNDDDENSDNNSAHTYVINRVGSAEVYSSSTNTEELLRQEIIPSTRTDTTTESSLVYEPTSSISIEMDNLGKSATTATTTTTPTTTDEVPETTSTTSRKNSNPSAITTATTSSSGEQSIDEEIEEAIEISEEDVPELSVAHSMESSKSAGIKPISINKQKMQSDQHLEEEDSFLHSMRNVNAREEEDEQFKIDDAQLSGGNIAQHFVLAEYDDEDENDDDIDKSIPADKVQAHSRHETSSEASIPHSKASASDSGEIEFDDLDVSLPLEKIMVHSHHDEPVLSNPEADPRELSLTNESTANDVSDLLEEPRQGEDSLEGEKLIVAEPDETQRSSDNEENEVNASLSKSLTSKNLKVISTSQQLQADGQSPALEKRVERISPVHSEQDHSYEEIVEKNSLEYTLDDRDLSSLNPSFIMHNESLVNRLLADTVEEVNNACANLTNPENKILPIGLEHKNVESKRIVTDLDAGQTDTKTNVEKSEEKNLKAHFLERSAQNANSTETEFTHNILAETTHRTENLQNVPLLQTEFVERKLAVISETLQLQGMANIEVETLETVVEQVEDDESSTCDINSATNALRHILNEMLGAKNQVTSVSPELDVGANEDDDDDDTSLELMKLRILAMKHQSKEQQINISQSEVEMINANASGDVQIVKPMERVPLSEYTKDVLEDITEESERNSLSTAEEHRSLSMERSATSTEGKEHSKTIRAEGEAQTADLTNTSISTVSLNMLQMLESKVIELQDMVAGKDACLAALNLQLETAQRRESSGAFSAEQLGSGRDTNSSLVTSSTEYRTFQEEFGGPTMDIYMEVSKRDELIAKLTDSLQQSMNVRENLQMESDKLASEVQLLRKQLTDALDTLRKPNWPRTDLDSNYGQRISEISMDLISESDDDLERHFFTDNEDKYSRNSRERQFSVPRQTTEMYGSGGGDMTVSEWSQPPFSKQIEHFQKYLNPNEVRLFFMVQKKFDDYLSQELEKCKIKCEHDQKDIIEQLEAQKQNQDIEMKKLISLREEQEKKHAKEVEELRKYFETKCAELEKQFSDDVFSQKSQHHPGDTSSSEGSDQEQLPEDRAAAATQSRSKEISPRKRARAALLLSPSHRQITPISDAFNGDVNSTKEISELKDFYQQKLQEIQLKNEEQVRILTEKLKYYEGRYPDDEFLTLLSETTTDDQHWPPELILLREKFTAKSQLKIAQLQIKHEEEMSRLKMDYEKQLNRKNKRNSTFDSARNLEQIISDRDNLRDLCKTFRSVLAELAKCVVNCEEDINSTLLQEVQRLMGAHNRTLGEQTPEVDMNISILNASLSSNKQSRCIPDVHNLLELVEDPSLVEFVSNKSGDEDFDLRECLERLNTEALYLLHLSEELSKRQRRRLSSLSSGLEKIDSCCEGDSDGEKSPSIGEQVHRFIRTSSLNEQNLPTYKEHLKHQQGQLLNSLPPDLNRLRTEHPMNNNDELFSTPGGNASELNFQVHELKNRLVKSETDRVKLQEELEHTIQRNTELGQELQVLRDQLSQLNSLNNTDYAEGYGHGSLRSPPRAAGSDRSSTSFTQLQEKARTILLSPMQQQPNNDATVVLLQMIEDFCREGEKVMECGKKDRDDLQSQTEQLEAQIRELTQRLNESIAKRDKFEVELKASIDKIFVLREIITELETQVETKALNEHVLSEKNKQLEEYINTQTRSNEALQHEVQSLKVEIGAGYQERIRFLEEKMQNMRPSAEQSMVLDQVVEQLRDIENTLDQKTKTLESVHHSISSNTNSITEDVSVSGAGPANSALLTGGADNGVTITQTPGSPLHPSPRQHSLTMEGVQRIADKVAKHTRVEEAAIKRIRDLEMQVTQMRDACVELQHDREALQDRMSEQNQRISTLQSRLEEQRKRAMELQRAGSTDFNVRIHDLQTEVQNLRETVSVRDKQIVTMKQQLEKSKVAIDRLEAELAVEHQPDRSVVERLEAELKQKNSAIQMLKEKIKNEMINKLALPDLMETMLADKNEEIDHLREQLESKDKEIQELNLSQASSLGGGVVAGKGIAAGKDEISTKLSAHTLSDIVSISEFDEPDVMRRAAVLHEATPIQLANSNLVIGLKSLDTSKQAVANLTHKRSEDLSGFATLRPVNTFDNPHYFQDPNVLTMTDQSGATATPPIVPRQINFSALTEDSKLKTPGLELSAMNKRLAEEKEMYQKLKQEVQYLKEKLTSASTEKEKAIREKDQEMQAIEEELVGTQVRLGGLQHELEQQQMEISELKKEAQKCVLLQTEIAEKTAEIELLLSSQERLTKENKEQQERLTKGEKELLNYKENEQRLQNRITDLQQKVLQATEQGVNERESLRKELRAVSEIHEQCKKTVRELEARKLDIVQLSEQLKAKEQRLQMLTNKLGQADENATELQQKISRLEEEVERLRQQPNSDNSSKQYSVDEIAQQVEKELNYSVQLDSNILQAIESEEENNLDRKSRDKASQEPNKTEAQGTDDENFTGERELLNQLEALKAQIAVEREHNEDIRQELLIEKQHSQEIQEQDVLIIEAMRKRLETALEKEDELHKLLDIERERCERLQTQLTAMQRAESRRNSLLLKSPTDSPRKSPRALSNDFESELAERLRSEIKLLTAQNDRERERCADAQRSSERERQRYENELQERVDYCEKLKREMEKLGRDKDLAEQECEHLQERLTIQTQEIESLEARLATLQEAETRRTTRRDRQQKESVQLLGEMQEVKSLLLATEAERDNLLKTITQLRFDVERATQREAKLAEALANANMSAAESSVPQQFLQKMKEINALLAENTQENRQMAETVQFLVEERRQLQKKCEELESQLGGAANVSELEERCNQLLGRYLRLESHRKALVYQKRYLKISLQSYQESEQRALAALNGGHMIHTQPNKKKLFKTVALAVVAIQRMKYIGRTWRTGKRIVSKSVFTITQQKPSQPPMLTCAAVNSTSPKSPPTMSYPRQRERQFQALKSPALVHEYLNGGSVDDGVTSTTNMNPVPIFDWPRLQSFQQ</sequence>
<accession>A0ABM3K1B8</accession>
<evidence type="ECO:0000313" key="9">
    <source>
        <dbReference type="Proteomes" id="UP001652620"/>
    </source>
</evidence>
<keyword evidence="2" id="KW-0963">Cytoplasm</keyword>
<evidence type="ECO:0000259" key="8">
    <source>
        <dbReference type="Pfam" id="PF10495"/>
    </source>
</evidence>
<evidence type="ECO:0000313" key="10">
    <source>
        <dbReference type="RefSeq" id="XP_049315256.1"/>
    </source>
</evidence>
<feature type="domain" description="Pericentrin/AKAP-450 centrosomal targeting" evidence="8">
    <location>
        <begin position="2938"/>
        <end position="3010"/>
    </location>
</feature>
<dbReference type="InterPro" id="IPR019528">
    <property type="entry name" value="PACT_domain"/>
</dbReference>
<feature type="compositionally biased region" description="Low complexity" evidence="7">
    <location>
        <begin position="212"/>
        <end position="225"/>
    </location>
</feature>
<feature type="compositionally biased region" description="Basic and acidic residues" evidence="7">
    <location>
        <begin position="330"/>
        <end position="347"/>
    </location>
</feature>
<feature type="coiled-coil region" evidence="6">
    <location>
        <begin position="1936"/>
        <end position="1991"/>
    </location>
</feature>
<feature type="region of interest" description="Disordered" evidence="7">
    <location>
        <begin position="20"/>
        <end position="41"/>
    </location>
</feature>
<feature type="compositionally biased region" description="Basic and acidic residues" evidence="7">
    <location>
        <begin position="2551"/>
        <end position="2561"/>
    </location>
</feature>
<dbReference type="Proteomes" id="UP001652620">
    <property type="component" value="Chromosome 5"/>
</dbReference>
<dbReference type="InterPro" id="IPR028745">
    <property type="entry name" value="AKAP9/Pericentrin"/>
</dbReference>
<keyword evidence="9" id="KW-1185">Reference proteome</keyword>
<feature type="region of interest" description="Disordered" evidence="7">
    <location>
        <begin position="1155"/>
        <end position="1200"/>
    </location>
</feature>
<feature type="coiled-coil region" evidence="6">
    <location>
        <begin position="2021"/>
        <end position="2119"/>
    </location>
</feature>
<keyword evidence="4 6" id="KW-0175">Coiled coil</keyword>
<feature type="compositionally biased region" description="Polar residues" evidence="7">
    <location>
        <begin position="891"/>
        <end position="901"/>
    </location>
</feature>
<feature type="region of interest" description="Disordered" evidence="7">
    <location>
        <begin position="404"/>
        <end position="454"/>
    </location>
</feature>
<feature type="region of interest" description="Disordered" evidence="7">
    <location>
        <begin position="2713"/>
        <end position="2734"/>
    </location>
</feature>
<dbReference type="GeneID" id="105223981"/>
<dbReference type="Pfam" id="PF10495">
    <property type="entry name" value="PACT_coil_coil"/>
    <property type="match status" value="1"/>
</dbReference>
<keyword evidence="3" id="KW-0597">Phosphoprotein</keyword>
<evidence type="ECO:0000256" key="7">
    <source>
        <dbReference type="SAM" id="MobiDB-lite"/>
    </source>
</evidence>
<feature type="region of interest" description="Disordered" evidence="7">
    <location>
        <begin position="881"/>
        <end position="901"/>
    </location>
</feature>
<name>A0ABM3K1B8_BACDO</name>
<evidence type="ECO:0000256" key="3">
    <source>
        <dbReference type="ARBA" id="ARBA00022553"/>
    </source>
</evidence>
<feature type="coiled-coil region" evidence="6">
    <location>
        <begin position="2891"/>
        <end position="2945"/>
    </location>
</feature>
<feature type="region of interest" description="Disordered" evidence="7">
    <location>
        <begin position="2662"/>
        <end position="2693"/>
    </location>
</feature>
<feature type="region of interest" description="Disordered" evidence="7">
    <location>
        <begin position="322"/>
        <end position="366"/>
    </location>
</feature>